<feature type="transmembrane region" description="Helical" evidence="2">
    <location>
        <begin position="252"/>
        <end position="271"/>
    </location>
</feature>
<sequence length="304" mass="35300">MLSAVVLTKNEEKTIERCLKSLMFCDEIIVVDDGSTDGTVEHVYKVNKCRDRSRPVRTKVFQRKLARDFAGQRNFGMSKTSNEWVLFVDADEEVTRELQREIEVTLRQAQGDNSRVMVSLTNHDKDAYYVRRRDFFWGKELKYGEVRQIRLIGLIRLIRKDSGKWLGNVHEEFKVKSQKSKVKSLNSFLNHYPHQTLKEFIKDINDYSSIRAEELYNQGKNVNVIEIMFVPAIKFIYNYLINLGFLDGAPGFAYAFLMSFHSFLVRAKLYMLKSSMPFFSPSSPRHKPTAGPQEIGEKKVSSLL</sequence>
<dbReference type="AlphaFoldDB" id="A0A2H0KLS0"/>
<proteinExistence type="predicted"/>
<feature type="region of interest" description="Disordered" evidence="1">
    <location>
        <begin position="281"/>
        <end position="304"/>
    </location>
</feature>
<name>A0A2H0KLS0_9BACT</name>
<evidence type="ECO:0000313" key="5">
    <source>
        <dbReference type="Proteomes" id="UP000229570"/>
    </source>
</evidence>
<organism evidence="4 5">
    <name type="scientific">Candidatus Roizmanbacteria bacterium CG11_big_fil_rev_8_21_14_0_20_35_14</name>
    <dbReference type="NCBI Taxonomy" id="1974855"/>
    <lineage>
        <taxon>Bacteria</taxon>
        <taxon>Candidatus Roizmaniibacteriota</taxon>
    </lineage>
</organism>
<comment type="caution">
    <text evidence="4">The sequence shown here is derived from an EMBL/GenBank/DDBJ whole genome shotgun (WGS) entry which is preliminary data.</text>
</comment>
<evidence type="ECO:0000256" key="1">
    <source>
        <dbReference type="SAM" id="MobiDB-lite"/>
    </source>
</evidence>
<keyword evidence="2" id="KW-1133">Transmembrane helix</keyword>
<keyword evidence="2" id="KW-0812">Transmembrane</keyword>
<gene>
    <name evidence="4" type="ORF">COV86_04340</name>
</gene>
<dbReference type="Proteomes" id="UP000229570">
    <property type="component" value="Unassembled WGS sequence"/>
</dbReference>
<dbReference type="EMBL" id="PCVL01000066">
    <property type="protein sequence ID" value="PIQ72185.1"/>
    <property type="molecule type" value="Genomic_DNA"/>
</dbReference>
<dbReference type="PANTHER" id="PTHR43630">
    <property type="entry name" value="POLY-BETA-1,6-N-ACETYL-D-GLUCOSAMINE SYNTHASE"/>
    <property type="match status" value="1"/>
</dbReference>
<evidence type="ECO:0000256" key="2">
    <source>
        <dbReference type="SAM" id="Phobius"/>
    </source>
</evidence>
<feature type="compositionally biased region" description="Basic and acidic residues" evidence="1">
    <location>
        <begin position="295"/>
        <end position="304"/>
    </location>
</feature>
<reference evidence="4 5" key="1">
    <citation type="submission" date="2017-09" db="EMBL/GenBank/DDBJ databases">
        <title>Depth-based differentiation of microbial function through sediment-hosted aquifers and enrichment of novel symbionts in the deep terrestrial subsurface.</title>
        <authorList>
            <person name="Probst A.J."/>
            <person name="Ladd B."/>
            <person name="Jarett J.K."/>
            <person name="Geller-Mcgrath D.E."/>
            <person name="Sieber C.M."/>
            <person name="Emerson J.B."/>
            <person name="Anantharaman K."/>
            <person name="Thomas B.C."/>
            <person name="Malmstrom R."/>
            <person name="Stieglmeier M."/>
            <person name="Klingl A."/>
            <person name="Woyke T."/>
            <person name="Ryan C.M."/>
            <person name="Banfield J.F."/>
        </authorList>
    </citation>
    <scope>NUCLEOTIDE SEQUENCE [LARGE SCALE GENOMIC DNA]</scope>
    <source>
        <strain evidence="4">CG11_big_fil_rev_8_21_14_0_20_35_14</strain>
    </source>
</reference>
<keyword evidence="2" id="KW-0472">Membrane</keyword>
<dbReference type="CDD" id="cd02511">
    <property type="entry name" value="Beta4Glucosyltransferase"/>
    <property type="match status" value="1"/>
</dbReference>
<protein>
    <recommendedName>
        <fullName evidence="3">Glycosyltransferase 2-like domain-containing protein</fullName>
    </recommendedName>
</protein>
<dbReference type="InterPro" id="IPR029044">
    <property type="entry name" value="Nucleotide-diphossugar_trans"/>
</dbReference>
<dbReference type="Pfam" id="PF00535">
    <property type="entry name" value="Glycos_transf_2"/>
    <property type="match status" value="1"/>
</dbReference>
<dbReference type="InterPro" id="IPR001173">
    <property type="entry name" value="Glyco_trans_2-like"/>
</dbReference>
<evidence type="ECO:0000313" key="4">
    <source>
        <dbReference type="EMBL" id="PIQ72185.1"/>
    </source>
</evidence>
<evidence type="ECO:0000259" key="3">
    <source>
        <dbReference type="Pfam" id="PF00535"/>
    </source>
</evidence>
<accession>A0A2H0KLS0</accession>
<dbReference type="PANTHER" id="PTHR43630:SF2">
    <property type="entry name" value="GLYCOSYLTRANSFERASE"/>
    <property type="match status" value="1"/>
</dbReference>
<dbReference type="SUPFAM" id="SSF53448">
    <property type="entry name" value="Nucleotide-diphospho-sugar transferases"/>
    <property type="match status" value="1"/>
</dbReference>
<dbReference type="Gene3D" id="3.90.550.10">
    <property type="entry name" value="Spore Coat Polysaccharide Biosynthesis Protein SpsA, Chain A"/>
    <property type="match status" value="1"/>
</dbReference>
<feature type="domain" description="Glycosyltransferase 2-like" evidence="3">
    <location>
        <begin position="3"/>
        <end position="136"/>
    </location>
</feature>